<evidence type="ECO:0000313" key="1">
    <source>
        <dbReference type="EMBL" id="MFE4106745.1"/>
    </source>
</evidence>
<name>A0ABW6IEY1_9CYAN</name>
<dbReference type="Pfam" id="PF02572">
    <property type="entry name" value="CobA_CobO_BtuR"/>
    <property type="match status" value="1"/>
</dbReference>
<dbReference type="Proteomes" id="UP001600165">
    <property type="component" value="Unassembled WGS sequence"/>
</dbReference>
<evidence type="ECO:0000313" key="2">
    <source>
        <dbReference type="Proteomes" id="UP001600165"/>
    </source>
</evidence>
<organism evidence="1 2">
    <name type="scientific">Almyronema epifaneia S1</name>
    <dbReference type="NCBI Taxonomy" id="2991925"/>
    <lineage>
        <taxon>Bacteria</taxon>
        <taxon>Bacillati</taxon>
        <taxon>Cyanobacteriota</taxon>
        <taxon>Cyanophyceae</taxon>
        <taxon>Nodosilineales</taxon>
        <taxon>Nodosilineaceae</taxon>
        <taxon>Almyronema</taxon>
        <taxon>Almyronema epifaneia</taxon>
    </lineage>
</organism>
<dbReference type="PIRSF" id="PIRSF015617">
    <property type="entry name" value="Adensltrnsf_CobA"/>
    <property type="match status" value="1"/>
</dbReference>
<protein>
    <submittedName>
        <fullName evidence="1">P-loop NTPase family protein</fullName>
    </submittedName>
</protein>
<dbReference type="PANTHER" id="PTHR46638:SF1">
    <property type="entry name" value="CORRINOID ADENOSYLTRANSFERASE"/>
    <property type="match status" value="1"/>
</dbReference>
<proteinExistence type="predicted"/>
<gene>
    <name evidence="1" type="ORF">ACFVKH_10690</name>
</gene>
<accession>A0ABW6IEY1</accession>
<sequence length="182" mass="19947">MVSQLRVAAQSEPGSRVHPLFQSIEGTIQVFTSAHRNFFTNVMVQALRTAGQGTPVLVVQFLKGGIHQGPTQPMQLGQNLDWLRCGLPGCIQQGDVDAAAAAAITELWDHTQALVMQERYTLVVLDELSLAIKFGLIAEAAVLEFLRDRPSQVDVVLTGPEMPTAILEMADQVTQLRRNFLI</sequence>
<dbReference type="RefSeq" id="WP_377964793.1">
    <property type="nucleotide sequence ID" value="NZ_JBHZOL010000071.1"/>
</dbReference>
<comment type="caution">
    <text evidence="1">The sequence shown here is derived from an EMBL/GenBank/DDBJ whole genome shotgun (WGS) entry which is preliminary data.</text>
</comment>
<dbReference type="InterPro" id="IPR027417">
    <property type="entry name" value="P-loop_NTPase"/>
</dbReference>
<dbReference type="NCBIfam" id="NF005648">
    <property type="entry name" value="PRK07414.1"/>
    <property type="match status" value="1"/>
</dbReference>
<dbReference type="SUPFAM" id="SSF52540">
    <property type="entry name" value="P-loop containing nucleoside triphosphate hydrolases"/>
    <property type="match status" value="1"/>
</dbReference>
<keyword evidence="2" id="KW-1185">Reference proteome</keyword>
<dbReference type="Gene3D" id="3.40.50.300">
    <property type="entry name" value="P-loop containing nucleotide triphosphate hydrolases"/>
    <property type="match status" value="1"/>
</dbReference>
<dbReference type="EMBL" id="JBHZOL010000071">
    <property type="protein sequence ID" value="MFE4106745.1"/>
    <property type="molecule type" value="Genomic_DNA"/>
</dbReference>
<reference evidence="1 2" key="1">
    <citation type="submission" date="2024-10" db="EMBL/GenBank/DDBJ databases">
        <authorList>
            <person name="Ratan Roy A."/>
            <person name="Morales Sandoval P.H."/>
            <person name="De Los Santos Villalobos S."/>
            <person name="Chakraborty S."/>
            <person name="Mukherjee J."/>
        </authorList>
    </citation>
    <scope>NUCLEOTIDE SEQUENCE [LARGE SCALE GENOMIC DNA]</scope>
    <source>
        <strain evidence="1 2">S1</strain>
    </source>
</reference>
<dbReference type="PANTHER" id="PTHR46638">
    <property type="entry name" value="CORRINOID ADENOSYLTRANSFERASE"/>
    <property type="match status" value="1"/>
</dbReference>
<dbReference type="InterPro" id="IPR003724">
    <property type="entry name" value="CblAdoTrfase_CobA"/>
</dbReference>